<dbReference type="PROSITE" id="PS50041">
    <property type="entry name" value="C_TYPE_LECTIN_2"/>
    <property type="match status" value="3"/>
</dbReference>
<accession>A0A3B3E0U2</accession>
<dbReference type="PANTHER" id="PTHR45784">
    <property type="entry name" value="C-TYPE LECTIN DOMAIN FAMILY 20 MEMBER A-RELATED"/>
    <property type="match status" value="1"/>
</dbReference>
<feature type="domain" description="C-type lectin" evidence="1">
    <location>
        <begin position="160"/>
        <end position="269"/>
    </location>
</feature>
<dbReference type="Ensembl" id="ENSOMET00000029986.1">
    <property type="protein sequence ID" value="ENSOMEP00000035230.1"/>
    <property type="gene ID" value="ENSOMEG00000022376.1"/>
</dbReference>
<protein>
    <recommendedName>
        <fullName evidence="1">C-type lectin domain-containing protein</fullName>
    </recommendedName>
</protein>
<reference evidence="2" key="1">
    <citation type="submission" date="2025-08" db="UniProtKB">
        <authorList>
            <consortium name="Ensembl"/>
        </authorList>
    </citation>
    <scope>IDENTIFICATION</scope>
</reference>
<evidence type="ECO:0000259" key="1">
    <source>
        <dbReference type="PROSITE" id="PS50041"/>
    </source>
</evidence>
<dbReference type="InterPro" id="IPR016186">
    <property type="entry name" value="C-type_lectin-like/link_sf"/>
</dbReference>
<dbReference type="OMA" id="WIGMRET"/>
<dbReference type="Gene3D" id="3.10.100.10">
    <property type="entry name" value="Mannose-Binding Protein A, subunit A"/>
    <property type="match status" value="3"/>
</dbReference>
<name>A0A3B3E0U2_ORYME</name>
<sequence length="390" mass="45525">MFDIFIAVGLKTVQCNFFSYFLTLHLHQTQFVHQIYTPSTQVPLRQYYYVNKTMSWSEAQQYCREKYTDLATFDSMDDLKRLKANFSYSWAWIGLHDDPAAWRTSMGNESNSWRWSATGQTSRTGFQSWNSYSPDYWKGTETCATMDGRGQWNDNVFTDQNKKSYIFINQSMSWSSAQQYCRDNHKDLAMIENQEENMEALNAKPSSSKPWIGLYREPWTWSDGSLSSFRNWYPSGSDNYGGNQHCVTENTDHEWGDERCSIERVFVCHQGDHQRKKTFKNYVLINQAMSWSSAQQYCRTNYKDLAMIENQDEHTEALNAKSSTYKVWIGLYREPWTWSDGSTSSFRNWYPSGSDNYGGNQHCAAEDSDHAWSDEICSGKKVFICHQGDP</sequence>
<evidence type="ECO:0000313" key="2">
    <source>
        <dbReference type="Ensembl" id="ENSOMEP00000035230.1"/>
    </source>
</evidence>
<dbReference type="PANTHER" id="PTHR45784:SF3">
    <property type="entry name" value="C-TYPE LECTIN DOMAIN FAMILY 4 MEMBER K-LIKE-RELATED"/>
    <property type="match status" value="1"/>
</dbReference>
<dbReference type="AlphaFoldDB" id="A0A3B3E0U2"/>
<reference evidence="2" key="2">
    <citation type="submission" date="2025-09" db="UniProtKB">
        <authorList>
            <consortium name="Ensembl"/>
        </authorList>
    </citation>
    <scope>IDENTIFICATION</scope>
</reference>
<dbReference type="InterPro" id="IPR001304">
    <property type="entry name" value="C-type_lectin-like"/>
</dbReference>
<keyword evidence="3" id="KW-1185">Reference proteome</keyword>
<proteinExistence type="predicted"/>
<dbReference type="PaxDb" id="30732-ENSOMEP00000035230"/>
<dbReference type="SMART" id="SM00034">
    <property type="entry name" value="CLECT"/>
    <property type="match status" value="3"/>
</dbReference>
<dbReference type="Proteomes" id="UP000261560">
    <property type="component" value="Unplaced"/>
</dbReference>
<dbReference type="SUPFAM" id="SSF56436">
    <property type="entry name" value="C-type lectin-like"/>
    <property type="match status" value="3"/>
</dbReference>
<feature type="domain" description="C-type lectin" evidence="1">
    <location>
        <begin position="282"/>
        <end position="386"/>
    </location>
</feature>
<dbReference type="Pfam" id="PF00059">
    <property type="entry name" value="Lectin_C"/>
    <property type="match status" value="3"/>
</dbReference>
<dbReference type="GeneTree" id="ENSGT01100000263473"/>
<dbReference type="InterPro" id="IPR016187">
    <property type="entry name" value="CTDL_fold"/>
</dbReference>
<dbReference type="STRING" id="30732.ENSOMEP00000035230"/>
<feature type="domain" description="C-type lectin" evidence="1">
    <location>
        <begin position="47"/>
        <end position="154"/>
    </location>
</feature>
<evidence type="ECO:0000313" key="3">
    <source>
        <dbReference type="Proteomes" id="UP000261560"/>
    </source>
</evidence>
<organism evidence="2 3">
    <name type="scientific">Oryzias melastigma</name>
    <name type="common">Marine medaka</name>
    <dbReference type="NCBI Taxonomy" id="30732"/>
    <lineage>
        <taxon>Eukaryota</taxon>
        <taxon>Metazoa</taxon>
        <taxon>Chordata</taxon>
        <taxon>Craniata</taxon>
        <taxon>Vertebrata</taxon>
        <taxon>Euteleostomi</taxon>
        <taxon>Actinopterygii</taxon>
        <taxon>Neopterygii</taxon>
        <taxon>Teleostei</taxon>
        <taxon>Neoteleostei</taxon>
        <taxon>Acanthomorphata</taxon>
        <taxon>Ovalentaria</taxon>
        <taxon>Atherinomorphae</taxon>
        <taxon>Beloniformes</taxon>
        <taxon>Adrianichthyidae</taxon>
        <taxon>Oryziinae</taxon>
        <taxon>Oryzias</taxon>
    </lineage>
</organism>